<dbReference type="PROSITE" id="PS51257">
    <property type="entry name" value="PROKAR_LIPOPROTEIN"/>
    <property type="match status" value="1"/>
</dbReference>
<keyword evidence="2" id="KW-1185">Reference proteome</keyword>
<dbReference type="EMBL" id="JBHSFA010000007">
    <property type="protein sequence ID" value="MFC4542867.1"/>
    <property type="molecule type" value="Genomic_DNA"/>
</dbReference>
<reference evidence="1 2" key="1">
    <citation type="journal article" date="2019" name="Int. J. Syst. Evol. Microbiol.">
        <title>The Global Catalogue of Microorganisms (GCM) 10K type strain sequencing project: providing services to taxonomists for standard genome sequencing and annotation.</title>
        <authorList>
            <consortium name="The Broad Institute Genomics Platform"/>
            <consortium name="The Broad Institute Genome Sequencing Center for Infectious Disease"/>
            <person name="Wu L."/>
            <person name="Ma J."/>
        </authorList>
    </citation>
    <scope>NUCLEOTIDE SEQUENCE [LARGE SCALE GENOMIC DNA]</scope>
    <source>
        <strain evidence="1 2">WLHS5</strain>
    </source>
</reference>
<gene>
    <name evidence="1" type="ORF">ACFO5R_13135</name>
</gene>
<keyword evidence="1" id="KW-0449">Lipoprotein</keyword>
<dbReference type="PANTHER" id="PTHR37507">
    <property type="entry name" value="SPORULATION PROTEIN YDCC"/>
    <property type="match status" value="1"/>
</dbReference>
<dbReference type="RefSeq" id="WP_250140445.1">
    <property type="nucleotide sequence ID" value="NZ_JALIQP010000002.1"/>
</dbReference>
<dbReference type="InterPro" id="IPR052944">
    <property type="entry name" value="Sporulation_related"/>
</dbReference>
<dbReference type="PANTHER" id="PTHR37507:SF2">
    <property type="entry name" value="SPORULATION PROTEIN YDCC"/>
    <property type="match status" value="1"/>
</dbReference>
<comment type="caution">
    <text evidence="1">The sequence shown here is derived from an EMBL/GenBank/DDBJ whole genome shotgun (WGS) entry which is preliminary data.</text>
</comment>
<accession>A0ABD5PQI9</accession>
<proteinExistence type="predicted"/>
<sequence length="386" mass="43286">MNRRRLLAVGAIVSLAGCSTTVERSVDSNPDPEDVIRDAIETRKGVDSIAGRRTVTAESAETDGGEMKRTERIYERPPANQRLEVLDATNAVVSPGTVTVTTRPITWEYDPTENEAIKRHHPHRVFADRVRLVLEDVLEECCLTYEGTDTVAGRETHVIEVAPPADADVERSIDILVGDTRYVIPLEEVPQEELDDAEVIRTIYITEEERYPIKERNVVTTGETELHSLTAAFEEVTIDGDLDDEVFTYDPPADADVSVTGLEPEGIYDSPATAETVAPYDLPDPDLPEPYELDRVTVVETDARTTTTLWYLDPEWPEREIYVSVRDEPRFNEDVLERVEVNDHEGFYRDGRVESVFWNCGGLSYEVSSPDVAEPVVEIAETIDCD</sequence>
<protein>
    <submittedName>
        <fullName evidence="1">Outer membrane lipoprotein carrier protein LolA</fullName>
    </submittedName>
</protein>
<evidence type="ECO:0000313" key="2">
    <source>
        <dbReference type="Proteomes" id="UP001595898"/>
    </source>
</evidence>
<evidence type="ECO:0000313" key="1">
    <source>
        <dbReference type="EMBL" id="MFC4542867.1"/>
    </source>
</evidence>
<name>A0ABD5PQI9_9EURY</name>
<dbReference type="Gene3D" id="2.50.20.10">
    <property type="entry name" value="Lipoprotein localisation LolA/LolB/LppX"/>
    <property type="match status" value="1"/>
</dbReference>
<dbReference type="Proteomes" id="UP001595898">
    <property type="component" value="Unassembled WGS sequence"/>
</dbReference>
<organism evidence="1 2">
    <name type="scientific">Halosolutus amylolyticus</name>
    <dbReference type="NCBI Taxonomy" id="2932267"/>
    <lineage>
        <taxon>Archaea</taxon>
        <taxon>Methanobacteriati</taxon>
        <taxon>Methanobacteriota</taxon>
        <taxon>Stenosarchaea group</taxon>
        <taxon>Halobacteria</taxon>
        <taxon>Halobacteriales</taxon>
        <taxon>Natrialbaceae</taxon>
        <taxon>Halosolutus</taxon>
    </lineage>
</organism>
<dbReference type="AlphaFoldDB" id="A0ABD5PQI9"/>